<comment type="subunit">
    <text evidence="5">Mammalian complex I is composed of 45 different subunits. This is a component of the iron-sulfur (IP) fragment of the enzyme.</text>
</comment>
<keyword evidence="9" id="KW-0999">Mitochondrion inner membrane</keyword>
<dbReference type="GO" id="GO:0032981">
    <property type="term" value="P:mitochondrial respiratory chain complex I assembly"/>
    <property type="evidence" value="ECO:0007669"/>
    <property type="project" value="TreeGrafter"/>
</dbReference>
<keyword evidence="10" id="KW-0249">Electron transport</keyword>
<comment type="function">
    <text evidence="1">Accessory subunit of the mitochondrial membrane respiratory chain NADH dehydrogenase (Complex I), that is believed not to be involved in catalysis. Complex I functions in the transfer of electrons from NADH to the respiratory chain. The immediate electron acceptor for the enzyme is believed to be ubiquinone.</text>
</comment>
<dbReference type="Proteomes" id="UP001219525">
    <property type="component" value="Unassembled WGS sequence"/>
</dbReference>
<evidence type="ECO:0000256" key="14">
    <source>
        <dbReference type="ARBA" id="ARBA00031222"/>
    </source>
</evidence>
<evidence type="ECO:0000256" key="7">
    <source>
        <dbReference type="ARBA" id="ARBA00022448"/>
    </source>
</evidence>
<keyword evidence="19" id="KW-1185">Reference proteome</keyword>
<comment type="caution">
    <text evidence="18">The sequence shown here is derived from an EMBL/GenBank/DDBJ whole genome shotgun (WGS) entry which is preliminary data.</text>
</comment>
<evidence type="ECO:0000313" key="18">
    <source>
        <dbReference type="EMBL" id="KAJ7211158.1"/>
    </source>
</evidence>
<feature type="region of interest" description="Disordered" evidence="17">
    <location>
        <begin position="65"/>
        <end position="97"/>
    </location>
</feature>
<dbReference type="EMBL" id="JARJCW010000026">
    <property type="protein sequence ID" value="KAJ7211158.1"/>
    <property type="molecule type" value="Genomic_DNA"/>
</dbReference>
<evidence type="ECO:0000256" key="6">
    <source>
        <dbReference type="ARBA" id="ARBA00013482"/>
    </source>
</evidence>
<evidence type="ECO:0000256" key="3">
    <source>
        <dbReference type="ARBA" id="ARBA00004637"/>
    </source>
</evidence>
<evidence type="ECO:0000313" key="19">
    <source>
        <dbReference type="Proteomes" id="UP001219525"/>
    </source>
</evidence>
<dbReference type="GO" id="GO:0005758">
    <property type="term" value="C:mitochondrial intermembrane space"/>
    <property type="evidence" value="ECO:0007669"/>
    <property type="project" value="UniProtKB-SubCell"/>
</dbReference>
<reference evidence="18" key="1">
    <citation type="submission" date="2023-03" db="EMBL/GenBank/DDBJ databases">
        <title>Massive genome expansion in bonnet fungi (Mycena s.s.) driven by repeated elements and novel gene families across ecological guilds.</title>
        <authorList>
            <consortium name="Lawrence Berkeley National Laboratory"/>
            <person name="Harder C.B."/>
            <person name="Miyauchi S."/>
            <person name="Viragh M."/>
            <person name="Kuo A."/>
            <person name="Thoen E."/>
            <person name="Andreopoulos B."/>
            <person name="Lu D."/>
            <person name="Skrede I."/>
            <person name="Drula E."/>
            <person name="Henrissat B."/>
            <person name="Morin E."/>
            <person name="Kohler A."/>
            <person name="Barry K."/>
            <person name="LaButti K."/>
            <person name="Morin E."/>
            <person name="Salamov A."/>
            <person name="Lipzen A."/>
            <person name="Mereny Z."/>
            <person name="Hegedus B."/>
            <person name="Baldrian P."/>
            <person name="Stursova M."/>
            <person name="Weitz H."/>
            <person name="Taylor A."/>
            <person name="Grigoriev I.V."/>
            <person name="Nagy L.G."/>
            <person name="Martin F."/>
            <person name="Kauserud H."/>
        </authorList>
    </citation>
    <scope>NUCLEOTIDE SEQUENCE</scope>
    <source>
        <strain evidence="18">9144</strain>
    </source>
</reference>
<evidence type="ECO:0000256" key="4">
    <source>
        <dbReference type="ARBA" id="ARBA00007372"/>
    </source>
</evidence>
<dbReference type="PANTHER" id="PTHR15224">
    <property type="entry name" value="NADH DEHYDROGENASE [UBIQUINONE] IRON-SULFUR PROTEIN 5"/>
    <property type="match status" value="1"/>
</dbReference>
<sequence>MTGPSRCSAYWQEFTKCYASVTSPKQCGPQRDDYLECVHRTKEVPRNAALEVAFERQLAQDLKEHKKELDAQADGVPTRVGLIPSPTLGDSPASDDK</sequence>
<dbReference type="CDD" id="cd24141">
    <property type="entry name" value="NDUFS5-like"/>
    <property type="match status" value="1"/>
</dbReference>
<keyword evidence="13 16" id="KW-1015">Disulfide bond</keyword>
<evidence type="ECO:0000256" key="9">
    <source>
        <dbReference type="ARBA" id="ARBA00022792"/>
    </source>
</evidence>
<accession>A0AAD6VJ51</accession>
<name>A0AAD6VJ51_9AGAR</name>
<gene>
    <name evidence="18" type="ORF">GGX14DRAFT_363007</name>
</gene>
<dbReference type="PANTHER" id="PTHR15224:SF1">
    <property type="entry name" value="NADH DEHYDROGENASE [UBIQUINONE] IRON-SULFUR PROTEIN 5"/>
    <property type="match status" value="1"/>
</dbReference>
<dbReference type="GO" id="GO:0005743">
    <property type="term" value="C:mitochondrial inner membrane"/>
    <property type="evidence" value="ECO:0007669"/>
    <property type="project" value="UniProtKB-SubCell"/>
</dbReference>
<dbReference type="AlphaFoldDB" id="A0AAD6VJ51"/>
<evidence type="ECO:0000256" key="5">
    <source>
        <dbReference type="ARBA" id="ARBA00011261"/>
    </source>
</evidence>
<proteinExistence type="inferred from homology"/>
<evidence type="ECO:0000256" key="13">
    <source>
        <dbReference type="ARBA" id="ARBA00023157"/>
    </source>
</evidence>
<organism evidence="18 19">
    <name type="scientific">Mycena pura</name>
    <dbReference type="NCBI Taxonomy" id="153505"/>
    <lineage>
        <taxon>Eukaryota</taxon>
        <taxon>Fungi</taxon>
        <taxon>Dikarya</taxon>
        <taxon>Basidiomycota</taxon>
        <taxon>Agaricomycotina</taxon>
        <taxon>Agaricomycetes</taxon>
        <taxon>Agaricomycetidae</taxon>
        <taxon>Agaricales</taxon>
        <taxon>Marasmiineae</taxon>
        <taxon>Mycenaceae</taxon>
        <taxon>Mycena</taxon>
    </lineage>
</organism>
<keyword evidence="7" id="KW-0813">Transport</keyword>
<evidence type="ECO:0000256" key="10">
    <source>
        <dbReference type="ARBA" id="ARBA00022982"/>
    </source>
</evidence>
<keyword evidence="12" id="KW-0472">Membrane</keyword>
<keyword evidence="11" id="KW-0496">Mitochondrion</keyword>
<evidence type="ECO:0000256" key="16">
    <source>
        <dbReference type="PIRSR" id="PIRSR619342-50"/>
    </source>
</evidence>
<protein>
    <recommendedName>
        <fullName evidence="6">NADH dehydrogenase [ubiquinone] iron-sulfur protein 5</fullName>
    </recommendedName>
    <alternativeName>
        <fullName evidence="14">Complex I-15 kDa</fullName>
    </alternativeName>
    <alternativeName>
        <fullName evidence="15">NADH-ubiquinone oxidoreductase 15 kDa subunit</fullName>
    </alternativeName>
</protein>
<feature type="disulfide bond" evidence="16">
    <location>
        <begin position="7"/>
        <end position="37"/>
    </location>
</feature>
<evidence type="ECO:0000256" key="2">
    <source>
        <dbReference type="ARBA" id="ARBA00004569"/>
    </source>
</evidence>
<evidence type="ECO:0000256" key="11">
    <source>
        <dbReference type="ARBA" id="ARBA00023128"/>
    </source>
</evidence>
<dbReference type="InterPro" id="IPR019342">
    <property type="entry name" value="NADH_UbQ_OxRdtase_FeS-su5"/>
</dbReference>
<evidence type="ECO:0000256" key="12">
    <source>
        <dbReference type="ARBA" id="ARBA00023136"/>
    </source>
</evidence>
<evidence type="ECO:0000256" key="17">
    <source>
        <dbReference type="SAM" id="MobiDB-lite"/>
    </source>
</evidence>
<evidence type="ECO:0000256" key="15">
    <source>
        <dbReference type="ARBA" id="ARBA00032739"/>
    </source>
</evidence>
<evidence type="ECO:0000256" key="1">
    <source>
        <dbReference type="ARBA" id="ARBA00003195"/>
    </source>
</evidence>
<feature type="disulfide bond" evidence="16">
    <location>
        <begin position="17"/>
        <end position="27"/>
    </location>
</feature>
<keyword evidence="8" id="KW-0679">Respiratory chain</keyword>
<evidence type="ECO:0000256" key="8">
    <source>
        <dbReference type="ARBA" id="ARBA00022660"/>
    </source>
</evidence>
<comment type="similarity">
    <text evidence="4">Belongs to the complex I NDUFS5 subunit family.</text>
</comment>
<comment type="subcellular location">
    <subcellularLocation>
        <location evidence="3">Mitochondrion inner membrane</location>
        <topology evidence="3">Peripheral membrane protein</topology>
    </subcellularLocation>
    <subcellularLocation>
        <location evidence="2">Mitochondrion intermembrane space</location>
    </subcellularLocation>
</comment>